<evidence type="ECO:0000256" key="7">
    <source>
        <dbReference type="SAM" id="MobiDB-lite"/>
    </source>
</evidence>
<evidence type="ECO:0000256" key="1">
    <source>
        <dbReference type="ARBA" id="ARBA00000885"/>
    </source>
</evidence>
<dbReference type="GO" id="GO:0043161">
    <property type="term" value="P:proteasome-mediated ubiquitin-dependent protein catabolic process"/>
    <property type="evidence" value="ECO:0007669"/>
    <property type="project" value="TreeGrafter"/>
</dbReference>
<evidence type="ECO:0000259" key="8">
    <source>
        <dbReference type="PROSITE" id="PS50237"/>
    </source>
</evidence>
<dbReference type="SUPFAM" id="SSF56204">
    <property type="entry name" value="Hect, E3 ligase catalytic domain"/>
    <property type="match status" value="1"/>
</dbReference>
<comment type="similarity">
    <text evidence="2 6">Belongs to the UPL family. K-HECT subfamily.</text>
</comment>
<dbReference type="GO" id="GO:0016607">
    <property type="term" value="C:nuclear speck"/>
    <property type="evidence" value="ECO:0007669"/>
    <property type="project" value="TreeGrafter"/>
</dbReference>
<evidence type="ECO:0000256" key="4">
    <source>
        <dbReference type="ARBA" id="ARBA00022786"/>
    </source>
</evidence>
<feature type="non-terminal residue" evidence="9">
    <location>
        <position position="1"/>
    </location>
</feature>
<dbReference type="Proteomes" id="UP001177023">
    <property type="component" value="Unassembled WGS sequence"/>
</dbReference>
<evidence type="ECO:0000256" key="5">
    <source>
        <dbReference type="PROSITE-ProRule" id="PRU00104"/>
    </source>
</evidence>
<dbReference type="FunFam" id="3.30.2410.10:FF:000007">
    <property type="entry name" value="Putative E3 ubiquitin-protein ligase HECTD1"/>
    <property type="match status" value="1"/>
</dbReference>
<comment type="function">
    <text evidence="6">E3 ubiquitin-protein ligase which accepts ubiquitin from an E2 ubiquitin-conjugating enzyme in the form of a thioester and then directly transfers the ubiquitin to targeted substrates.</text>
</comment>
<name>A0AA36G0F5_9BILA</name>
<dbReference type="InterPro" id="IPR035983">
    <property type="entry name" value="Hect_E3_ubiquitin_ligase"/>
</dbReference>
<reference evidence="9" key="1">
    <citation type="submission" date="2023-06" db="EMBL/GenBank/DDBJ databases">
        <authorList>
            <person name="Delattre M."/>
        </authorList>
    </citation>
    <scope>NUCLEOTIDE SEQUENCE</scope>
    <source>
        <strain evidence="9">AF72</strain>
    </source>
</reference>
<evidence type="ECO:0000256" key="2">
    <source>
        <dbReference type="ARBA" id="ARBA00006331"/>
    </source>
</evidence>
<keyword evidence="3 6" id="KW-0808">Transferase</keyword>
<sequence length="453" mass="51513">MVLILESAEKFPQFLYDLPGGSAFGLQMLSKRFRLKLELAGADTEAQKHLLNRTNRSFKSEPLTSVGQLKNFLLRMVAKQWYDRERDSYNFVKQIKEQKEITCTYSSDFDDQGIMFWLGTNGKLAEWINPASIGVVKEDQDTEGDGEEDEENDEEEPEDDDMEDEDEEEDTEPDNDDSTRATIADLDGVLTLDDFELVHPIKGRFLKELSSLAARKRALESDDTIDTIAKRRRYDELMLNIGGARCKIDDLGLNFTVNPPSAVFQYKEMELIEGGADMDVTMENVELYVEKCSDYYLNSGIVEQVRAFREGFDRVFPLRSLRSFTPEEVQCLISGEQSPVWNRDDILNYTEPKLGYTRDSPGFLKFVDVMDALTPAERKNFLQFATGCSSLPPGGLANLHPRLTVVRKVESGDGSYPSVNTCVHYLKLPDYSTAEILRERLLTAINEKGFHLN</sequence>
<dbReference type="Gene3D" id="3.30.2410.10">
    <property type="entry name" value="Hect, E3 ligase catalytic domain"/>
    <property type="match status" value="1"/>
</dbReference>
<evidence type="ECO:0000256" key="3">
    <source>
        <dbReference type="ARBA" id="ARBA00022679"/>
    </source>
</evidence>
<dbReference type="PROSITE" id="PS50237">
    <property type="entry name" value="HECT"/>
    <property type="match status" value="1"/>
</dbReference>
<dbReference type="PANTHER" id="PTHR45670">
    <property type="entry name" value="E3 UBIQUITIN-PROTEIN LIGASE TRIP12"/>
    <property type="match status" value="1"/>
</dbReference>
<dbReference type="EC" id="2.3.2.26" evidence="6"/>
<feature type="active site" description="Glycyl thioester intermediate" evidence="5">
    <location>
        <position position="422"/>
    </location>
</feature>
<organism evidence="9 10">
    <name type="scientific">Mesorhabditis spiculigera</name>
    <dbReference type="NCBI Taxonomy" id="96644"/>
    <lineage>
        <taxon>Eukaryota</taxon>
        <taxon>Metazoa</taxon>
        <taxon>Ecdysozoa</taxon>
        <taxon>Nematoda</taxon>
        <taxon>Chromadorea</taxon>
        <taxon>Rhabditida</taxon>
        <taxon>Rhabditina</taxon>
        <taxon>Rhabditomorpha</taxon>
        <taxon>Rhabditoidea</taxon>
        <taxon>Rhabditidae</taxon>
        <taxon>Mesorhabditinae</taxon>
        <taxon>Mesorhabditis</taxon>
    </lineage>
</organism>
<keyword evidence="10" id="KW-1185">Reference proteome</keyword>
<dbReference type="GO" id="GO:0070534">
    <property type="term" value="P:protein K63-linked ubiquitination"/>
    <property type="evidence" value="ECO:0007669"/>
    <property type="project" value="TreeGrafter"/>
</dbReference>
<dbReference type="Gene3D" id="3.30.2160.10">
    <property type="entry name" value="Hect, E3 ligase catalytic domain"/>
    <property type="match status" value="1"/>
</dbReference>
<dbReference type="InterPro" id="IPR045322">
    <property type="entry name" value="HECTD1/TRIP12-like"/>
</dbReference>
<dbReference type="PANTHER" id="PTHR45670:SF1">
    <property type="entry name" value="E3 UBIQUITIN-PROTEIN LIGASE HECTD1"/>
    <property type="match status" value="1"/>
</dbReference>
<accession>A0AA36G0F5</accession>
<evidence type="ECO:0000313" key="9">
    <source>
        <dbReference type="EMBL" id="CAJ0573765.1"/>
    </source>
</evidence>
<dbReference type="GO" id="GO:0061630">
    <property type="term" value="F:ubiquitin protein ligase activity"/>
    <property type="evidence" value="ECO:0007669"/>
    <property type="project" value="UniProtKB-UniRule"/>
</dbReference>
<proteinExistence type="inferred from homology"/>
<evidence type="ECO:0000313" key="10">
    <source>
        <dbReference type="Proteomes" id="UP001177023"/>
    </source>
</evidence>
<comment type="catalytic activity">
    <reaction evidence="1 6">
        <text>S-ubiquitinyl-[E2 ubiquitin-conjugating enzyme]-L-cysteine + [acceptor protein]-L-lysine = [E2 ubiquitin-conjugating enzyme]-L-cysteine + N(6)-ubiquitinyl-[acceptor protein]-L-lysine.</text>
        <dbReference type="EC" id="2.3.2.26"/>
    </reaction>
</comment>
<evidence type="ECO:0000256" key="6">
    <source>
        <dbReference type="RuleBase" id="RU369009"/>
    </source>
</evidence>
<dbReference type="AlphaFoldDB" id="A0AA36G0F5"/>
<dbReference type="SMART" id="SM00119">
    <property type="entry name" value="HECTc"/>
    <property type="match status" value="1"/>
</dbReference>
<feature type="domain" description="HECT" evidence="8">
    <location>
        <begin position="268"/>
        <end position="453"/>
    </location>
</feature>
<keyword evidence="4 5" id="KW-0833">Ubl conjugation pathway</keyword>
<protein>
    <recommendedName>
        <fullName evidence="6">E3 ubiquitin-protein ligase</fullName>
        <ecNumber evidence="6">2.3.2.26</ecNumber>
    </recommendedName>
</protein>
<feature type="compositionally biased region" description="Acidic residues" evidence="7">
    <location>
        <begin position="140"/>
        <end position="176"/>
    </location>
</feature>
<feature type="region of interest" description="Disordered" evidence="7">
    <location>
        <begin position="134"/>
        <end position="181"/>
    </location>
</feature>
<gene>
    <name evidence="9" type="ORF">MSPICULIGERA_LOCUS12114</name>
</gene>
<dbReference type="Gene3D" id="3.90.1750.10">
    <property type="entry name" value="Hect, E3 ligase catalytic domains"/>
    <property type="match status" value="1"/>
</dbReference>
<comment type="pathway">
    <text evidence="6">Protein modification; protein ubiquitination.</text>
</comment>
<comment type="caution">
    <text evidence="9">The sequence shown here is derived from an EMBL/GenBank/DDBJ whole genome shotgun (WGS) entry which is preliminary data.</text>
</comment>
<dbReference type="InterPro" id="IPR000569">
    <property type="entry name" value="HECT_dom"/>
</dbReference>
<dbReference type="Pfam" id="PF00632">
    <property type="entry name" value="HECT"/>
    <property type="match status" value="1"/>
</dbReference>
<dbReference type="EMBL" id="CATQJA010002622">
    <property type="protein sequence ID" value="CAJ0573765.1"/>
    <property type="molecule type" value="Genomic_DNA"/>
</dbReference>